<reference evidence="1 2" key="1">
    <citation type="submission" date="2022-04" db="EMBL/GenBank/DDBJ databases">
        <title>Positive selection, recombination, and allopatry shape intraspecific diversity of widespread and dominant cyanobacteria.</title>
        <authorList>
            <person name="Wei J."/>
            <person name="Shu W."/>
            <person name="Hu C."/>
        </authorList>
    </citation>
    <scope>NUCLEOTIDE SEQUENCE [LARGE SCALE GENOMIC DNA]</scope>
    <source>
        <strain evidence="1 2">AS-A4</strain>
    </source>
</reference>
<organism evidence="1 2">
    <name type="scientific">Stenomitos frigidus AS-A4</name>
    <dbReference type="NCBI Taxonomy" id="2933935"/>
    <lineage>
        <taxon>Bacteria</taxon>
        <taxon>Bacillati</taxon>
        <taxon>Cyanobacteriota</taxon>
        <taxon>Cyanophyceae</taxon>
        <taxon>Leptolyngbyales</taxon>
        <taxon>Leptolyngbyaceae</taxon>
        <taxon>Stenomitos</taxon>
    </lineage>
</organism>
<comment type="caution">
    <text evidence="1">The sequence shown here is derived from an EMBL/GenBank/DDBJ whole genome shotgun (WGS) entry which is preliminary data.</text>
</comment>
<dbReference type="EMBL" id="JAMPLM010000011">
    <property type="protein sequence ID" value="MEP1059489.1"/>
    <property type="molecule type" value="Genomic_DNA"/>
</dbReference>
<name>A0ABV0KMG4_9CYAN</name>
<proteinExistence type="predicted"/>
<keyword evidence="2" id="KW-1185">Reference proteome</keyword>
<dbReference type="Proteomes" id="UP001476950">
    <property type="component" value="Unassembled WGS sequence"/>
</dbReference>
<protein>
    <submittedName>
        <fullName evidence="1">Uncharacterized protein</fullName>
    </submittedName>
</protein>
<evidence type="ECO:0000313" key="1">
    <source>
        <dbReference type="EMBL" id="MEP1059489.1"/>
    </source>
</evidence>
<sequence>MSKRKKPAKPQLSIDQQVELLQQRLTPVIQEYPDLKSSEVRDLLKPIAIKFQISIKDLLRICQDYRSNRGWESKPPRMKGAREVLLPQKDFFEHLFECPAYIKPLWQDGDL</sequence>
<gene>
    <name evidence="1" type="ORF">NDI38_13660</name>
</gene>
<evidence type="ECO:0000313" key="2">
    <source>
        <dbReference type="Proteomes" id="UP001476950"/>
    </source>
</evidence>
<accession>A0ABV0KMG4</accession>
<dbReference type="RefSeq" id="WP_190446458.1">
    <property type="nucleotide sequence ID" value="NZ_JAMPLM010000011.1"/>
</dbReference>